<feature type="region of interest" description="Disordered" evidence="5">
    <location>
        <begin position="737"/>
        <end position="928"/>
    </location>
</feature>
<evidence type="ECO:0000256" key="4">
    <source>
        <dbReference type="ARBA" id="ARBA00022753"/>
    </source>
</evidence>
<dbReference type="GO" id="GO:0043328">
    <property type="term" value="P:protein transport to vacuole involved in ubiquitin-dependent protein catabolic process via the multivesicular body sorting pathway"/>
    <property type="evidence" value="ECO:0007669"/>
    <property type="project" value="TreeGrafter"/>
</dbReference>
<dbReference type="Pfam" id="PF03097">
    <property type="entry name" value="BRO1"/>
    <property type="match status" value="1"/>
</dbReference>
<dbReference type="GO" id="GO:0005768">
    <property type="term" value="C:endosome"/>
    <property type="evidence" value="ECO:0007669"/>
    <property type="project" value="UniProtKB-SubCell"/>
</dbReference>
<keyword evidence="8" id="KW-1185">Reference proteome</keyword>
<evidence type="ECO:0000313" key="7">
    <source>
        <dbReference type="EMBL" id="GLC60139.1"/>
    </source>
</evidence>
<protein>
    <recommendedName>
        <fullName evidence="6">BRO1 domain-containing protein</fullName>
    </recommendedName>
</protein>
<feature type="compositionally biased region" description="Pro residues" evidence="5">
    <location>
        <begin position="892"/>
        <end position="928"/>
    </location>
</feature>
<keyword evidence="3" id="KW-0963">Cytoplasm</keyword>
<feature type="compositionally biased region" description="Pro residues" evidence="5">
    <location>
        <begin position="808"/>
        <end position="822"/>
    </location>
</feature>
<feature type="compositionally biased region" description="Pro residues" evidence="5">
    <location>
        <begin position="829"/>
        <end position="848"/>
    </location>
</feature>
<evidence type="ECO:0000256" key="3">
    <source>
        <dbReference type="ARBA" id="ARBA00022490"/>
    </source>
</evidence>
<reference evidence="7 8" key="1">
    <citation type="journal article" date="2023" name="Commun. Biol.">
        <title>Reorganization of the ancestral sex-determining regions during the evolution of trioecy in Pleodorina starrii.</title>
        <authorList>
            <person name="Takahashi K."/>
            <person name="Suzuki S."/>
            <person name="Kawai-Toyooka H."/>
            <person name="Yamamoto K."/>
            <person name="Hamaji T."/>
            <person name="Ootsuki R."/>
            <person name="Yamaguchi H."/>
            <person name="Kawachi M."/>
            <person name="Higashiyama T."/>
            <person name="Nozaki H."/>
        </authorList>
    </citation>
    <scope>NUCLEOTIDE SEQUENCE [LARGE SCALE GENOMIC DNA]</scope>
    <source>
        <strain evidence="7 8">NIES-4479</strain>
    </source>
</reference>
<dbReference type="PANTHER" id="PTHR23030">
    <property type="entry name" value="PCD6 INTERACTING PROTEIN-RELATED"/>
    <property type="match status" value="1"/>
</dbReference>
<dbReference type="PROSITE" id="PS51180">
    <property type="entry name" value="BRO1"/>
    <property type="match status" value="1"/>
</dbReference>
<dbReference type="Gene3D" id="1.20.120.560">
    <property type="entry name" value="alix/aip1 in complex with the ypdl late domain"/>
    <property type="match status" value="1"/>
</dbReference>
<evidence type="ECO:0000259" key="6">
    <source>
        <dbReference type="PROSITE" id="PS51180"/>
    </source>
</evidence>
<evidence type="ECO:0000256" key="2">
    <source>
        <dbReference type="ARBA" id="ARBA00004496"/>
    </source>
</evidence>
<keyword evidence="4" id="KW-0967">Endosome</keyword>
<dbReference type="Proteomes" id="UP001165080">
    <property type="component" value="Unassembled WGS sequence"/>
</dbReference>
<comment type="subcellular location">
    <subcellularLocation>
        <location evidence="2">Cytoplasm</location>
    </subcellularLocation>
    <subcellularLocation>
        <location evidence="1">Endosome</location>
    </subcellularLocation>
</comment>
<evidence type="ECO:0000256" key="1">
    <source>
        <dbReference type="ARBA" id="ARBA00004177"/>
    </source>
</evidence>
<evidence type="ECO:0000256" key="5">
    <source>
        <dbReference type="SAM" id="MobiDB-lite"/>
    </source>
</evidence>
<feature type="compositionally biased region" description="Low complexity" evidence="5">
    <location>
        <begin position="798"/>
        <end position="807"/>
    </location>
</feature>
<dbReference type="InterPro" id="IPR004328">
    <property type="entry name" value="BRO1_dom"/>
</dbReference>
<dbReference type="PANTHER" id="PTHR23030:SF30">
    <property type="entry name" value="TYROSINE-PROTEIN PHOSPHATASE NON-RECEPTOR TYPE 23"/>
    <property type="match status" value="1"/>
</dbReference>
<name>A0A9W6BXN0_9CHLO</name>
<organism evidence="7 8">
    <name type="scientific">Pleodorina starrii</name>
    <dbReference type="NCBI Taxonomy" id="330485"/>
    <lineage>
        <taxon>Eukaryota</taxon>
        <taxon>Viridiplantae</taxon>
        <taxon>Chlorophyta</taxon>
        <taxon>core chlorophytes</taxon>
        <taxon>Chlorophyceae</taxon>
        <taxon>CS clade</taxon>
        <taxon>Chlamydomonadales</taxon>
        <taxon>Volvocaceae</taxon>
        <taxon>Pleodorina</taxon>
    </lineage>
</organism>
<dbReference type="InterPro" id="IPR025304">
    <property type="entry name" value="ALIX_V_dom"/>
</dbReference>
<dbReference type="CDD" id="cd09246">
    <property type="entry name" value="BRO1_Alix_like_1"/>
    <property type="match status" value="1"/>
</dbReference>
<dbReference type="Pfam" id="PF13949">
    <property type="entry name" value="ALIX_LYPXL_bnd"/>
    <property type="match status" value="1"/>
</dbReference>
<dbReference type="OrthoDB" id="64867at2759"/>
<feature type="domain" description="BRO1" evidence="6">
    <location>
        <begin position="7"/>
        <end position="399"/>
    </location>
</feature>
<dbReference type="Gene3D" id="1.20.140.50">
    <property type="entry name" value="alix/aip1 like domains"/>
    <property type="match status" value="1"/>
</dbReference>
<proteinExistence type="predicted"/>
<dbReference type="SMART" id="SM01041">
    <property type="entry name" value="BRO1"/>
    <property type="match status" value="1"/>
</dbReference>
<accession>A0A9W6BXN0</accession>
<sequence>MPTAQSVMLAIHCKKTESVDIKSPLLAYIRATYSNREADEAADDLERVQSLRSEVILAQSGTQPGVRETVTKYYRYLCAVETRFPISKEKGHAQVSFAWNDAFRPSRRVSQTNIHYEKAGVLFNLASLASQQALQSDRTSAEGLTAACKLFQEACGTFQLMREGEAGKTDTPRPTDIGPECGLLLEKLMLTQAQECVYHKAVLDNKSPNVLARLAKQTGSMYVEVERLFDSPALLNYFDKSWPQHVQLKASIYSVEELIQSSRQYRTDDKVNWEIAALKEAFARLQSTRRIAKGISNEMIESVNRTQDLVQSLLVKAEKDNNSIYLMKVPTFSELPPTSGALLVKSVPPSAGALDAAAEQLFTGLVPDTSARALSKYTDLVDDLIRRQLDRLAGATDNARIKFREWELPDTLQALDARTSAALPDALLRELHEIEGIGGLNHLKGMLAEIGEIRREVDADLMAAQESLDADSRADGEMRDKHGDKWRVQPAATASKPYWDRISQYRSAMQKAGDSDQGVLRRLAERETAFGELRVEAAATQMPRLQAPLVVTGPEDPAAVVATLRRNLDALQALALERGGMEEALKELKTRDNVLPKLMATPPQNHDALFKEELKKYDTLIADVDKNLAAQDNLLAATAATNTAFRSVFDVNGWRAACEAAAAGVRETVRQYRELLDHGSEGLRFYLGMSEVVRKAKQEAADFAYTRQVQRDELSQDIDRRAAQEDADRLAARMAAAGISPGAPPPPPAAAYPAPPPGAHPPPPPPPPPPQQHGAYGGSPPSAPHPPGGAPPPPFASLPPHYASSGPPSTPPQQAPPPPPPSYQHQPYGAPPPPPPPQNYSYAPPPQSQPGQQGYGAPPPPPPSGQQGYSASAPPAGYPYGYTQQHSGYQSGPPPPPPVYAPYGAAPPPPPQQPPYPYQPGQPPYYQH</sequence>
<dbReference type="AlphaFoldDB" id="A0A9W6BXN0"/>
<evidence type="ECO:0000313" key="8">
    <source>
        <dbReference type="Proteomes" id="UP001165080"/>
    </source>
</evidence>
<comment type="caution">
    <text evidence="7">The sequence shown here is derived from an EMBL/GenBank/DDBJ whole genome shotgun (WGS) entry which is preliminary data.</text>
</comment>
<feature type="compositionally biased region" description="Pro residues" evidence="5">
    <location>
        <begin position="781"/>
        <end position="797"/>
    </location>
</feature>
<dbReference type="EMBL" id="BRXU01000032">
    <property type="protein sequence ID" value="GLC60139.1"/>
    <property type="molecule type" value="Genomic_DNA"/>
</dbReference>
<dbReference type="Gene3D" id="1.25.40.280">
    <property type="entry name" value="alix/aip1 like domains"/>
    <property type="match status" value="1"/>
</dbReference>
<dbReference type="InterPro" id="IPR038499">
    <property type="entry name" value="BRO1_sf"/>
</dbReference>
<gene>
    <name evidence="7" type="primary">PLEST009234</name>
    <name evidence="7" type="ORF">PLESTB_001578000</name>
</gene>
<feature type="compositionally biased region" description="Pro residues" evidence="5">
    <location>
        <begin position="742"/>
        <end position="771"/>
    </location>
</feature>